<reference evidence="3 4" key="1">
    <citation type="submission" date="2011-02" db="EMBL/GenBank/DDBJ databases">
        <authorList>
            <person name="Muzny D."/>
            <person name="Qin X."/>
            <person name="Buhay C."/>
            <person name="Dugan-Rocha S."/>
            <person name="Ding Y."/>
            <person name="Chen G."/>
            <person name="Hawes A."/>
            <person name="Holder M."/>
            <person name="Jhangiani S."/>
            <person name="Johnson A."/>
            <person name="Khan Z."/>
            <person name="Li Z."/>
            <person name="Liu W."/>
            <person name="Liu X."/>
            <person name="Perez L."/>
            <person name="Shen H."/>
            <person name="Wang Q."/>
            <person name="Watt J."/>
            <person name="Xi L."/>
            <person name="Xin Y."/>
            <person name="Zhou J."/>
            <person name="Deng J."/>
            <person name="Jiang H."/>
            <person name="Liu Y."/>
            <person name="Qu J."/>
            <person name="Song X.-Z."/>
            <person name="Zhang L."/>
            <person name="Villasana D."/>
            <person name="Johnson A."/>
            <person name="Liu J."/>
            <person name="Liyanage D."/>
            <person name="Lorensuhewa L."/>
            <person name="Robinson T."/>
            <person name="Song A."/>
            <person name="Song B.-B."/>
            <person name="Dinh H."/>
            <person name="Thornton R."/>
            <person name="Coyle M."/>
            <person name="Francisco L."/>
            <person name="Jackson L."/>
            <person name="Javaid M."/>
            <person name="Korchina V."/>
            <person name="Kovar C."/>
            <person name="Mata R."/>
            <person name="Mathew T."/>
            <person name="Ngo R."/>
            <person name="Nguyen L."/>
            <person name="Nguyen N."/>
            <person name="Okwuonu G."/>
            <person name="Ongeri F."/>
            <person name="Pham C."/>
            <person name="Simmons D."/>
            <person name="Wilczek-Boney K."/>
            <person name="Hale W."/>
            <person name="Jakkamsetti A."/>
            <person name="Pham P."/>
            <person name="Ruth R."/>
            <person name="San Lucas F."/>
            <person name="Warren J."/>
            <person name="Zhang J."/>
            <person name="Zhao Z."/>
            <person name="Zhou C."/>
            <person name="Zhu D."/>
            <person name="Lee S."/>
            <person name="Bess C."/>
            <person name="Blankenburg K."/>
            <person name="Forbes L."/>
            <person name="Fu Q."/>
            <person name="Gubbala S."/>
            <person name="Hirani K."/>
            <person name="Jayaseelan J.C."/>
            <person name="Lara F."/>
            <person name="Munidasa M."/>
            <person name="Palculict T."/>
            <person name="Patil S."/>
            <person name="Pu L.-L."/>
            <person name="Saada N."/>
            <person name="Tang L."/>
            <person name="Weissenberger G."/>
            <person name="Zhu Y."/>
            <person name="Hemphill L."/>
            <person name="Shang Y."/>
            <person name="Youmans B."/>
            <person name="Ayvaz T."/>
            <person name="Ross M."/>
            <person name="Santibanez J."/>
            <person name="Aqrawi P."/>
            <person name="Gross S."/>
            <person name="Joshi V."/>
            <person name="Fowler G."/>
            <person name="Nazareth L."/>
            <person name="Reid J."/>
            <person name="Worley K."/>
            <person name="Petrosino J."/>
            <person name="Highlander S."/>
            <person name="Gibbs R."/>
        </authorList>
    </citation>
    <scope>NUCLEOTIDE SEQUENCE [LARGE SCALE GENOMIC DNA]</scope>
    <source>
        <strain evidence="3 4">DSM 15829</strain>
    </source>
</reference>
<proteinExistence type="predicted"/>
<evidence type="ECO:0000256" key="1">
    <source>
        <dbReference type="SAM" id="MobiDB-lite"/>
    </source>
</evidence>
<dbReference type="EMBL" id="ACGK02000001">
    <property type="protein sequence ID" value="EGF23193.1"/>
    <property type="molecule type" value="Genomic_DNA"/>
</dbReference>
<dbReference type="InterPro" id="IPR003729">
    <property type="entry name" value="Bi_nuclease_dom"/>
</dbReference>
<accession>F1T5Q9</accession>
<feature type="domain" description="BFN" evidence="2">
    <location>
        <begin position="1"/>
        <end position="172"/>
    </location>
</feature>
<feature type="region of interest" description="Disordered" evidence="1">
    <location>
        <begin position="38"/>
        <end position="59"/>
    </location>
</feature>
<dbReference type="Pfam" id="PF02577">
    <property type="entry name" value="BFN_dom"/>
    <property type="match status" value="1"/>
</dbReference>
<dbReference type="OrthoDB" id="9788698at2"/>
<dbReference type="PROSITE" id="PS51658">
    <property type="entry name" value="BFN"/>
    <property type="match status" value="1"/>
</dbReference>
<dbReference type="RefSeq" id="WP_006302249.1">
    <property type="nucleotide sequence ID" value="NZ_ACGK02000001.1"/>
</dbReference>
<dbReference type="Gene3D" id="3.10.690.10">
    <property type="entry name" value="Bifunctional nuclease domain"/>
    <property type="match status" value="1"/>
</dbReference>
<feature type="compositionally biased region" description="Polar residues" evidence="1">
    <location>
        <begin position="45"/>
        <end position="55"/>
    </location>
</feature>
<dbReference type="Proteomes" id="UP000005947">
    <property type="component" value="Unassembled WGS sequence"/>
</dbReference>
<protein>
    <recommendedName>
        <fullName evidence="2">BFN domain-containing protein</fullName>
    </recommendedName>
</protein>
<dbReference type="GeneID" id="93210893"/>
<comment type="caution">
    <text evidence="3">The sequence shown here is derived from an EMBL/GenBank/DDBJ whole genome shotgun (WGS) entry which is preliminary data.</text>
</comment>
<gene>
    <name evidence="3" type="ORF">HMPREF0091_10140</name>
</gene>
<evidence type="ECO:0000259" key="2">
    <source>
        <dbReference type="PROSITE" id="PS51658"/>
    </source>
</evidence>
<name>F1T5Q9_9ACTN</name>
<dbReference type="SUPFAM" id="SSF103256">
    <property type="entry name" value="Hypothetical protein TM0160"/>
    <property type="match status" value="1"/>
</dbReference>
<evidence type="ECO:0000313" key="3">
    <source>
        <dbReference type="EMBL" id="EGF23193.1"/>
    </source>
</evidence>
<sequence length="194" mass="21728">MIAMEIQSLVRGNSSVPSLVFLQPTDSAFKKLKHKRMDPIKNPSLKGNEQSNTPDVDSKPILPIRVGTHEAAVLSTCIDRMRKGCSACEVFSRPTPFDIILQMLKHTNTRIVYFEIYDVKDTVFYARGNISKDNGEFFTIEVRPSDACVLSILLNVALFVDDHVISSAQIPNLEAQLNQQQDKALENFISSLDD</sequence>
<dbReference type="AlphaFoldDB" id="F1T5Q9"/>
<evidence type="ECO:0000313" key="4">
    <source>
        <dbReference type="Proteomes" id="UP000005947"/>
    </source>
</evidence>
<dbReference type="eggNOG" id="COG1259">
    <property type="taxonomic scope" value="Bacteria"/>
</dbReference>
<dbReference type="GO" id="GO:0004518">
    <property type="term" value="F:nuclease activity"/>
    <property type="evidence" value="ECO:0007669"/>
    <property type="project" value="InterPro"/>
</dbReference>
<dbReference type="InterPro" id="IPR036104">
    <property type="entry name" value="BFN_sf"/>
</dbReference>
<keyword evidence="4" id="KW-1185">Reference proteome</keyword>
<organism evidence="3 4">
    <name type="scientific">Fannyhessea vaginae DSM 15829</name>
    <dbReference type="NCBI Taxonomy" id="525256"/>
    <lineage>
        <taxon>Bacteria</taxon>
        <taxon>Bacillati</taxon>
        <taxon>Actinomycetota</taxon>
        <taxon>Coriobacteriia</taxon>
        <taxon>Coriobacteriales</taxon>
        <taxon>Atopobiaceae</taxon>
        <taxon>Fannyhessea</taxon>
    </lineage>
</organism>